<comment type="caution">
    <text evidence="1">The sequence shown here is derived from an EMBL/GenBank/DDBJ whole genome shotgun (WGS) entry which is preliminary data.</text>
</comment>
<protein>
    <submittedName>
        <fullName evidence="1">Uncharacterized protein</fullName>
    </submittedName>
</protein>
<accession>A0A1E3S0E7</accession>
<sequence length="183" mass="20040">MRPTLSPDQRHLLALVGCSSGTMLLAAMIDDSAMAALLARSGGASMQTALDGAPEWMTSYWTSGQKFTSPGLGTDQVRCAVTATQVRNFGRNLPLAMQAEIRELEAAQQAEAARTWQWCYCPYADTPRNSHVGPCTRYHPSAAEHDEHYRRDRQLSTWSKTLLNRALGLAEAGAQLDLFAPLD</sequence>
<dbReference type="EMBL" id="MIGZ01000016">
    <property type="protein sequence ID" value="ODQ95564.1"/>
    <property type="molecule type" value="Genomic_DNA"/>
</dbReference>
<name>A0A1E3S0E7_9MYCO</name>
<dbReference type="RefSeq" id="WP_069404050.1">
    <property type="nucleotide sequence ID" value="NZ_MIGZ01000016.1"/>
</dbReference>
<dbReference type="AlphaFoldDB" id="A0A1E3S0E7"/>
<evidence type="ECO:0000313" key="2">
    <source>
        <dbReference type="Proteomes" id="UP000094243"/>
    </source>
</evidence>
<gene>
    <name evidence="1" type="ORF">BHQ17_04595</name>
</gene>
<dbReference type="OrthoDB" id="4732285at2"/>
<dbReference type="Proteomes" id="UP000094243">
    <property type="component" value="Unassembled WGS sequence"/>
</dbReference>
<proteinExistence type="predicted"/>
<keyword evidence="2" id="KW-1185">Reference proteome</keyword>
<evidence type="ECO:0000313" key="1">
    <source>
        <dbReference type="EMBL" id="ODQ95564.1"/>
    </source>
</evidence>
<organism evidence="1 2">
    <name type="scientific">Mycolicibacterium holsaticum</name>
    <dbReference type="NCBI Taxonomy" id="152142"/>
    <lineage>
        <taxon>Bacteria</taxon>
        <taxon>Bacillati</taxon>
        <taxon>Actinomycetota</taxon>
        <taxon>Actinomycetes</taxon>
        <taxon>Mycobacteriales</taxon>
        <taxon>Mycobacteriaceae</taxon>
        <taxon>Mycolicibacterium</taxon>
    </lineage>
</organism>
<reference evidence="2" key="1">
    <citation type="submission" date="2016-09" db="EMBL/GenBank/DDBJ databases">
        <authorList>
            <person name="Greninger A.L."/>
            <person name="Jerome K.R."/>
            <person name="Mcnair B."/>
            <person name="Wallis C."/>
            <person name="Fang F."/>
        </authorList>
    </citation>
    <scope>NUCLEOTIDE SEQUENCE [LARGE SCALE GENOMIC DNA]</scope>
    <source>
        <strain evidence="2">M7</strain>
    </source>
</reference>